<dbReference type="Proteomes" id="UP000555728">
    <property type="component" value="Unassembled WGS sequence"/>
</dbReference>
<evidence type="ECO:0000256" key="4">
    <source>
        <dbReference type="ARBA" id="ARBA00022989"/>
    </source>
</evidence>
<keyword evidence="3 6" id="KW-0812">Transmembrane</keyword>
<feature type="transmembrane region" description="Helical" evidence="6">
    <location>
        <begin position="112"/>
        <end position="134"/>
    </location>
</feature>
<comment type="subcellular location">
    <subcellularLocation>
        <location evidence="1">Cell membrane</location>
        <topology evidence="1">Multi-pass membrane protein</topology>
    </subcellularLocation>
</comment>
<keyword evidence="4 6" id="KW-1133">Transmembrane helix</keyword>
<sequence>MFDLTTWLAYLAACALIVVVPGPTVTVIIANSLRAGPAAGLMNVAGTQAGLLIMVGVLALGLETVVTQAGAVFDVLRLLGAAYLIWLGLKLWRSDGQLGQADAGTARSHGRYAWQGFLVIWSNPKALLFFGAFIPQFVDPAGDPALQVVLLGLTFMVVALVLDGAYAVAAGKTGALLSRRNVRWLERISGSFLIGGGIWLALSRRAA</sequence>
<comment type="caution">
    <text evidence="7">The sequence shown here is derived from an EMBL/GenBank/DDBJ whole genome shotgun (WGS) entry which is preliminary data.</text>
</comment>
<evidence type="ECO:0000313" key="7">
    <source>
        <dbReference type="EMBL" id="MBB4285018.1"/>
    </source>
</evidence>
<reference evidence="7 8" key="1">
    <citation type="submission" date="2020-08" db="EMBL/GenBank/DDBJ databases">
        <title>Genome sequencing of Purple Non-Sulfur Bacteria from various extreme environments.</title>
        <authorList>
            <person name="Mayer M."/>
        </authorList>
    </citation>
    <scope>NUCLEOTIDE SEQUENCE [LARGE SCALE GENOMIC DNA]</scope>
    <source>
        <strain evidence="7 8">JA135</strain>
    </source>
</reference>
<name>A0A7W6RXG6_9PROT</name>
<dbReference type="AlphaFoldDB" id="A0A7W6RXG6"/>
<dbReference type="EMBL" id="JACIGI010000004">
    <property type="protein sequence ID" value="MBB4285018.1"/>
    <property type="molecule type" value="Genomic_DNA"/>
</dbReference>
<evidence type="ECO:0000256" key="1">
    <source>
        <dbReference type="ARBA" id="ARBA00004651"/>
    </source>
</evidence>
<evidence type="ECO:0000256" key="3">
    <source>
        <dbReference type="ARBA" id="ARBA00022692"/>
    </source>
</evidence>
<evidence type="ECO:0000313" key="8">
    <source>
        <dbReference type="Proteomes" id="UP000555728"/>
    </source>
</evidence>
<evidence type="ECO:0000256" key="2">
    <source>
        <dbReference type="ARBA" id="ARBA00022475"/>
    </source>
</evidence>
<feature type="transmembrane region" description="Helical" evidence="6">
    <location>
        <begin position="41"/>
        <end position="62"/>
    </location>
</feature>
<gene>
    <name evidence="7" type="ORF">GGD88_000732</name>
</gene>
<dbReference type="InterPro" id="IPR001123">
    <property type="entry name" value="LeuE-type"/>
</dbReference>
<dbReference type="Pfam" id="PF01810">
    <property type="entry name" value="LysE"/>
    <property type="match status" value="1"/>
</dbReference>
<protein>
    <submittedName>
        <fullName evidence="7">Threonine/homoserine/homoserine lactone efflux protein</fullName>
    </submittedName>
</protein>
<dbReference type="GO" id="GO:0005886">
    <property type="term" value="C:plasma membrane"/>
    <property type="evidence" value="ECO:0007669"/>
    <property type="project" value="UniProtKB-SubCell"/>
</dbReference>
<dbReference type="GO" id="GO:0015171">
    <property type="term" value="F:amino acid transmembrane transporter activity"/>
    <property type="evidence" value="ECO:0007669"/>
    <property type="project" value="TreeGrafter"/>
</dbReference>
<proteinExistence type="predicted"/>
<dbReference type="PIRSF" id="PIRSF006324">
    <property type="entry name" value="LeuE"/>
    <property type="match status" value="1"/>
</dbReference>
<accession>A0A7W6RXG6</accession>
<evidence type="ECO:0000256" key="6">
    <source>
        <dbReference type="SAM" id="Phobius"/>
    </source>
</evidence>
<organism evidence="7 8">
    <name type="scientific">Roseospira goensis</name>
    <dbReference type="NCBI Taxonomy" id="391922"/>
    <lineage>
        <taxon>Bacteria</taxon>
        <taxon>Pseudomonadati</taxon>
        <taxon>Pseudomonadota</taxon>
        <taxon>Alphaproteobacteria</taxon>
        <taxon>Rhodospirillales</taxon>
        <taxon>Rhodospirillaceae</taxon>
        <taxon>Roseospira</taxon>
    </lineage>
</organism>
<keyword evidence="8" id="KW-1185">Reference proteome</keyword>
<feature type="transmembrane region" description="Helical" evidence="6">
    <location>
        <begin position="6"/>
        <end position="29"/>
    </location>
</feature>
<feature type="transmembrane region" description="Helical" evidence="6">
    <location>
        <begin position="146"/>
        <end position="172"/>
    </location>
</feature>
<keyword evidence="5 6" id="KW-0472">Membrane</keyword>
<dbReference type="PANTHER" id="PTHR30086:SF20">
    <property type="entry name" value="ARGININE EXPORTER PROTEIN ARGO-RELATED"/>
    <property type="match status" value="1"/>
</dbReference>
<keyword evidence="2" id="KW-1003">Cell membrane</keyword>
<evidence type="ECO:0000256" key="5">
    <source>
        <dbReference type="ARBA" id="ARBA00023136"/>
    </source>
</evidence>
<dbReference type="RefSeq" id="WP_184431809.1">
    <property type="nucleotide sequence ID" value="NZ_JACIGI010000004.1"/>
</dbReference>
<dbReference type="PANTHER" id="PTHR30086">
    <property type="entry name" value="ARGININE EXPORTER PROTEIN ARGO"/>
    <property type="match status" value="1"/>
</dbReference>